<gene>
    <name evidence="1" type="ORF">Patl1_23553</name>
</gene>
<sequence>MYHRLEKLASLLTIAGKAKVLGTLIGGAMLLTFYKGVEINIWSTNVNLLHQGASQHTESTNKPVLGCLLSWDVYCLWASCLSYALWLIIQAKMSKNFPCRHSSTALMSLMAAIQSTTFGLCKEKD</sequence>
<accession>A0ACC0ZUX4</accession>
<dbReference type="EMBL" id="CM047909">
    <property type="protein sequence ID" value="KAJ0079024.1"/>
    <property type="molecule type" value="Genomic_DNA"/>
</dbReference>
<organism evidence="1 2">
    <name type="scientific">Pistacia atlantica</name>
    <dbReference type="NCBI Taxonomy" id="434234"/>
    <lineage>
        <taxon>Eukaryota</taxon>
        <taxon>Viridiplantae</taxon>
        <taxon>Streptophyta</taxon>
        <taxon>Embryophyta</taxon>
        <taxon>Tracheophyta</taxon>
        <taxon>Spermatophyta</taxon>
        <taxon>Magnoliopsida</taxon>
        <taxon>eudicotyledons</taxon>
        <taxon>Gunneridae</taxon>
        <taxon>Pentapetalae</taxon>
        <taxon>rosids</taxon>
        <taxon>malvids</taxon>
        <taxon>Sapindales</taxon>
        <taxon>Anacardiaceae</taxon>
        <taxon>Pistacia</taxon>
    </lineage>
</organism>
<evidence type="ECO:0000313" key="1">
    <source>
        <dbReference type="EMBL" id="KAJ0079024.1"/>
    </source>
</evidence>
<proteinExistence type="predicted"/>
<dbReference type="Proteomes" id="UP001164250">
    <property type="component" value="Chromosome 13"/>
</dbReference>
<name>A0ACC0ZUX4_9ROSI</name>
<keyword evidence="2" id="KW-1185">Reference proteome</keyword>
<comment type="caution">
    <text evidence="1">The sequence shown here is derived from an EMBL/GenBank/DDBJ whole genome shotgun (WGS) entry which is preliminary data.</text>
</comment>
<protein>
    <submittedName>
        <fullName evidence="1">Uncharacterized protein</fullName>
    </submittedName>
</protein>
<evidence type="ECO:0000313" key="2">
    <source>
        <dbReference type="Proteomes" id="UP001164250"/>
    </source>
</evidence>
<reference evidence="2" key="1">
    <citation type="journal article" date="2023" name="G3 (Bethesda)">
        <title>Genome assembly and association tests identify interacting loci associated with vigor, precocity, and sex in interspecific pistachio rootstocks.</title>
        <authorList>
            <person name="Palmer W."/>
            <person name="Jacygrad E."/>
            <person name="Sagayaradj S."/>
            <person name="Cavanaugh K."/>
            <person name="Han R."/>
            <person name="Bertier L."/>
            <person name="Beede B."/>
            <person name="Kafkas S."/>
            <person name="Golino D."/>
            <person name="Preece J."/>
            <person name="Michelmore R."/>
        </authorList>
    </citation>
    <scope>NUCLEOTIDE SEQUENCE [LARGE SCALE GENOMIC DNA]</scope>
</reference>